<comment type="similarity">
    <text evidence="1">Belongs to the universal stress protein A family.</text>
</comment>
<reference evidence="3 4" key="1">
    <citation type="journal article" date="2015" name="Genome Announc.">
        <title>Expanding the biotechnology potential of lactobacilli through comparative genomics of 213 strains and associated genera.</title>
        <authorList>
            <person name="Sun Z."/>
            <person name="Harris H.M."/>
            <person name="McCann A."/>
            <person name="Guo C."/>
            <person name="Argimon S."/>
            <person name="Zhang W."/>
            <person name="Yang X."/>
            <person name="Jeffery I.B."/>
            <person name="Cooney J.C."/>
            <person name="Kagawa T.F."/>
            <person name="Liu W."/>
            <person name="Song Y."/>
            <person name="Salvetti E."/>
            <person name="Wrobel A."/>
            <person name="Rasinkangas P."/>
            <person name="Parkhill J."/>
            <person name="Rea M.C."/>
            <person name="O'Sullivan O."/>
            <person name="Ritari J."/>
            <person name="Douillard F.P."/>
            <person name="Paul Ross R."/>
            <person name="Yang R."/>
            <person name="Briner A.E."/>
            <person name="Felis G.E."/>
            <person name="de Vos W.M."/>
            <person name="Barrangou R."/>
            <person name="Klaenhammer T.R."/>
            <person name="Caufield P.W."/>
            <person name="Cui Y."/>
            <person name="Zhang H."/>
            <person name="O'Toole P.W."/>
        </authorList>
    </citation>
    <scope>NUCLEOTIDE SEQUENCE [LARGE SCALE GENOMIC DNA]</scope>
    <source>
        <strain evidence="3 4">DSM 23365</strain>
    </source>
</reference>
<feature type="domain" description="UspA" evidence="2">
    <location>
        <begin position="15"/>
        <end position="149"/>
    </location>
</feature>
<dbReference type="PANTHER" id="PTHR46268">
    <property type="entry name" value="STRESS RESPONSE PROTEIN NHAX"/>
    <property type="match status" value="1"/>
</dbReference>
<dbReference type="Gene3D" id="3.40.50.620">
    <property type="entry name" value="HUPs"/>
    <property type="match status" value="1"/>
</dbReference>
<dbReference type="Proteomes" id="UP000051442">
    <property type="component" value="Unassembled WGS sequence"/>
</dbReference>
<dbReference type="AlphaFoldDB" id="A0A0R2FQA1"/>
<comment type="caution">
    <text evidence="3">The sequence shown here is derived from an EMBL/GenBank/DDBJ whole genome shotgun (WGS) entry which is preliminary data.</text>
</comment>
<dbReference type="EMBL" id="AYZM01000014">
    <property type="protein sequence ID" value="KRN26612.1"/>
    <property type="molecule type" value="Genomic_DNA"/>
</dbReference>
<evidence type="ECO:0000256" key="1">
    <source>
        <dbReference type="ARBA" id="ARBA00008791"/>
    </source>
</evidence>
<evidence type="ECO:0000313" key="3">
    <source>
        <dbReference type="EMBL" id="KRN26612.1"/>
    </source>
</evidence>
<dbReference type="CDD" id="cd00293">
    <property type="entry name" value="USP-like"/>
    <property type="match status" value="1"/>
</dbReference>
<name>A0A0R2FQA1_9LACO</name>
<dbReference type="PANTHER" id="PTHR46268:SF6">
    <property type="entry name" value="UNIVERSAL STRESS PROTEIN UP12"/>
    <property type="match status" value="1"/>
</dbReference>
<dbReference type="SUPFAM" id="SSF52402">
    <property type="entry name" value="Adenine nucleotide alpha hydrolases-like"/>
    <property type="match status" value="1"/>
</dbReference>
<protein>
    <submittedName>
        <fullName evidence="3">Universal stress protein, UspA family</fullName>
    </submittedName>
</protein>
<sequence length="149" mass="16464">MLTENDFKVTSMYPHRVLLAVDDDDDISSQKAFNYACTIAKMANLPLAIVSVLETGDMNIFQSLSPDVLDQRRAEISAHLDTYLAKAKEFGVENAEKRLGEGRPEHVLLDTLIPDFEPDLIVLGSHHHRVGHVAAAVVRESTASVIVVR</sequence>
<dbReference type="STRING" id="1423804.FD14_GL000831"/>
<dbReference type="Pfam" id="PF00582">
    <property type="entry name" value="Usp"/>
    <property type="match status" value="1"/>
</dbReference>
<evidence type="ECO:0000313" key="4">
    <source>
        <dbReference type="Proteomes" id="UP000051442"/>
    </source>
</evidence>
<organism evidence="3 4">
    <name type="scientific">Secundilactobacillus similis DSM 23365 = JCM 2765</name>
    <dbReference type="NCBI Taxonomy" id="1423804"/>
    <lineage>
        <taxon>Bacteria</taxon>
        <taxon>Bacillati</taxon>
        <taxon>Bacillota</taxon>
        <taxon>Bacilli</taxon>
        <taxon>Lactobacillales</taxon>
        <taxon>Lactobacillaceae</taxon>
        <taxon>Secundilactobacillus</taxon>
    </lineage>
</organism>
<dbReference type="PATRIC" id="fig|1423804.4.peg.892"/>
<gene>
    <name evidence="3" type="ORF">FD14_GL000831</name>
</gene>
<dbReference type="OrthoDB" id="2306777at2"/>
<dbReference type="RefSeq" id="WP_054736931.1">
    <property type="nucleotide sequence ID" value="NZ_AYZM01000014.1"/>
</dbReference>
<accession>A0A0R2FQA1</accession>
<dbReference type="InterPro" id="IPR014729">
    <property type="entry name" value="Rossmann-like_a/b/a_fold"/>
</dbReference>
<keyword evidence="4" id="KW-1185">Reference proteome</keyword>
<proteinExistence type="inferred from homology"/>
<dbReference type="InterPro" id="IPR006016">
    <property type="entry name" value="UspA"/>
</dbReference>
<evidence type="ECO:0000259" key="2">
    <source>
        <dbReference type="Pfam" id="PF00582"/>
    </source>
</evidence>